<evidence type="ECO:0000259" key="11">
    <source>
        <dbReference type="PROSITE" id="PS50222"/>
    </source>
</evidence>
<keyword evidence="6" id="KW-0106">Calcium</keyword>
<dbReference type="PANTHER" id="PTHR45667">
    <property type="entry name" value="S-ADENOSYLMETHIONINE MITOCHONDRIAL CARRIER PROTEIN"/>
    <property type="match status" value="1"/>
</dbReference>
<evidence type="ECO:0000313" key="13">
    <source>
        <dbReference type="Proteomes" id="UP000322667"/>
    </source>
</evidence>
<dbReference type="SUPFAM" id="SSF47473">
    <property type="entry name" value="EF-hand"/>
    <property type="match status" value="1"/>
</dbReference>
<dbReference type="PROSITE" id="PS00018">
    <property type="entry name" value="EF_HAND_1"/>
    <property type="match status" value="1"/>
</dbReference>
<evidence type="ECO:0000256" key="7">
    <source>
        <dbReference type="ARBA" id="ARBA00022989"/>
    </source>
</evidence>
<evidence type="ECO:0000256" key="6">
    <source>
        <dbReference type="ARBA" id="ARBA00022837"/>
    </source>
</evidence>
<keyword evidence="8 9" id="KW-0472">Membrane</keyword>
<dbReference type="SUPFAM" id="SSF103506">
    <property type="entry name" value="Mitochondrial carrier"/>
    <property type="match status" value="1"/>
</dbReference>
<sequence length="751" mass="83316">MSKSDPIKSNLNWIWFVKEAFSPIELGIKKAAKDLESCWGVSNDKRKKFELIARLNGSDNDWNGKVQIFSVKNRIGVNNWSSHVGSEEKMKGLSIKVPMDVFIGMFLPENELNDKKVKAVRKGFKGKDVDTVEGTCMNPLLFAANWSVLVNRFVQAIPSSFESGKEWIRKMDENKGHLSSCIHDMESKASFEFKPGESRAQVITRNEGLEHNHGVASSVNDEGPDGVSIGSREEGGNSSQKLADQMLSVPLSNVESLRTTLPAVTLTELTELLPPLSQSSLDHPDKKKLFSVQEFFRYTESEGRRFFEELDRDGDGQVTLEDLEVAMRKRKLPQTYSREFMRRARRNPFSKSFGWKQFLSLMERKEPTILRAYTSLCLSESGTLHKSQILVSLKNAGLPANEHNAVAMMQCLNMDTEESVSYGHFRNFMLLLPSDRLLQDDPRNIWFEAATAVAVAPAAEIQRENVLKSAFAGGLSCAFSSAVMHPVDTVKTQVQASTTLTFPEIMSKIPQIGLRGLYKGSIPAILGQFSSHGLRTGICEVSKLVLINVAPNLPDIQVESMASFFSTVLGTVARLPCEVLKQRLQAGLYDNVGEALIGTWQQDGLKGFFRGTGATLCRELPFYVAGMGLYTESKKFVQRLIRRELEPWETVVVGAISGGLVSVTTTPFDVIKTRMMTTSGARNVSMSAVAFSILRHEGPLALFKGAVPRFFWIAPLGAMNFAGYELLRKAMDGNKDVARDQVSEEKSVSSG</sequence>
<dbReference type="InterPro" id="IPR011992">
    <property type="entry name" value="EF-hand-dom_pair"/>
</dbReference>
<dbReference type="InterPro" id="IPR018247">
    <property type="entry name" value="EF_Hand_1_Ca_BS"/>
</dbReference>
<dbReference type="Proteomes" id="UP000322667">
    <property type="component" value="Chromosome A06"/>
</dbReference>
<evidence type="ECO:0000256" key="4">
    <source>
        <dbReference type="ARBA" id="ARBA00022692"/>
    </source>
</evidence>
<keyword evidence="5" id="KW-0677">Repeat</keyword>
<name>A0A5D2Q794_GOSTO</name>
<keyword evidence="13" id="KW-1185">Reference proteome</keyword>
<evidence type="ECO:0000256" key="8">
    <source>
        <dbReference type="ARBA" id="ARBA00023136"/>
    </source>
</evidence>
<dbReference type="InterPro" id="IPR002048">
    <property type="entry name" value="EF_hand_dom"/>
</dbReference>
<feature type="repeat" description="Solcar" evidence="9">
    <location>
        <begin position="645"/>
        <end position="730"/>
    </location>
</feature>
<dbReference type="InterPro" id="IPR018108">
    <property type="entry name" value="MCP_transmembrane"/>
</dbReference>
<feature type="repeat" description="Solcar" evidence="9">
    <location>
        <begin position="554"/>
        <end position="636"/>
    </location>
</feature>
<dbReference type="PROSITE" id="PS50222">
    <property type="entry name" value="EF_HAND_2"/>
    <property type="match status" value="1"/>
</dbReference>
<accession>A0A5D2Q794</accession>
<keyword evidence="7" id="KW-1133">Transmembrane helix</keyword>
<comment type="subcellular location">
    <subcellularLocation>
        <location evidence="1">Mitochondrion inner membrane</location>
        <topology evidence="1">Multi-pass membrane protein</topology>
    </subcellularLocation>
</comment>
<organism evidence="12 13">
    <name type="scientific">Gossypium tomentosum</name>
    <name type="common">Hawaiian cotton</name>
    <name type="synonym">Gossypium sandvicense</name>
    <dbReference type="NCBI Taxonomy" id="34277"/>
    <lineage>
        <taxon>Eukaryota</taxon>
        <taxon>Viridiplantae</taxon>
        <taxon>Streptophyta</taxon>
        <taxon>Embryophyta</taxon>
        <taxon>Tracheophyta</taxon>
        <taxon>Spermatophyta</taxon>
        <taxon>Magnoliopsida</taxon>
        <taxon>eudicotyledons</taxon>
        <taxon>Gunneridae</taxon>
        <taxon>Pentapetalae</taxon>
        <taxon>rosids</taxon>
        <taxon>malvids</taxon>
        <taxon>Malvales</taxon>
        <taxon>Malvaceae</taxon>
        <taxon>Malvoideae</taxon>
        <taxon>Gossypium</taxon>
    </lineage>
</organism>
<dbReference type="Pfam" id="PF00153">
    <property type="entry name" value="Mito_carr"/>
    <property type="match status" value="3"/>
</dbReference>
<comment type="similarity">
    <text evidence="2">Belongs to the mitochondrial carrier (TC 2.A.29) family.</text>
</comment>
<dbReference type="InterPro" id="IPR023395">
    <property type="entry name" value="MCP_dom_sf"/>
</dbReference>
<dbReference type="PROSITE" id="PS50920">
    <property type="entry name" value="SOLCAR"/>
    <property type="match status" value="3"/>
</dbReference>
<reference evidence="12 13" key="1">
    <citation type="submission" date="2019-07" db="EMBL/GenBank/DDBJ databases">
        <title>WGS assembly of Gossypium tomentosum.</title>
        <authorList>
            <person name="Chen Z.J."/>
            <person name="Sreedasyam A."/>
            <person name="Ando A."/>
            <person name="Song Q."/>
            <person name="De L."/>
            <person name="Hulse-Kemp A."/>
            <person name="Ding M."/>
            <person name="Ye W."/>
            <person name="Kirkbride R."/>
            <person name="Jenkins J."/>
            <person name="Plott C."/>
            <person name="Lovell J."/>
            <person name="Lin Y.-M."/>
            <person name="Vaughn R."/>
            <person name="Liu B."/>
            <person name="Li W."/>
            <person name="Simpson S."/>
            <person name="Scheffler B."/>
            <person name="Saski C."/>
            <person name="Grover C."/>
            <person name="Hu G."/>
            <person name="Conover J."/>
            <person name="Carlson J."/>
            <person name="Shu S."/>
            <person name="Boston L."/>
            <person name="Williams M."/>
            <person name="Peterson D."/>
            <person name="Mcgee K."/>
            <person name="Jones D."/>
            <person name="Wendel J."/>
            <person name="Stelly D."/>
            <person name="Grimwood J."/>
            <person name="Schmutz J."/>
        </authorList>
    </citation>
    <scope>NUCLEOTIDE SEQUENCE [LARGE SCALE GENOMIC DNA]</scope>
    <source>
        <strain evidence="12">7179.01</strain>
    </source>
</reference>
<proteinExistence type="inferred from homology"/>
<keyword evidence="3" id="KW-0813">Transport</keyword>
<protein>
    <recommendedName>
        <fullName evidence="11">EF-hand domain-containing protein</fullName>
    </recommendedName>
</protein>
<dbReference type="GO" id="GO:0005743">
    <property type="term" value="C:mitochondrial inner membrane"/>
    <property type="evidence" value="ECO:0007669"/>
    <property type="project" value="UniProtKB-SubCell"/>
</dbReference>
<evidence type="ECO:0000256" key="2">
    <source>
        <dbReference type="ARBA" id="ARBA00006375"/>
    </source>
</evidence>
<gene>
    <name evidence="12" type="ORF">ES332_A06G200200v1</name>
</gene>
<evidence type="ECO:0000313" key="12">
    <source>
        <dbReference type="EMBL" id="TYI23942.1"/>
    </source>
</evidence>
<keyword evidence="4 9" id="KW-0812">Transmembrane</keyword>
<evidence type="ECO:0000256" key="5">
    <source>
        <dbReference type="ARBA" id="ARBA00022737"/>
    </source>
</evidence>
<evidence type="ECO:0000256" key="3">
    <source>
        <dbReference type="ARBA" id="ARBA00022448"/>
    </source>
</evidence>
<evidence type="ECO:0000256" key="10">
    <source>
        <dbReference type="SAM" id="MobiDB-lite"/>
    </source>
</evidence>
<dbReference type="Gene3D" id="1.10.238.10">
    <property type="entry name" value="EF-hand"/>
    <property type="match status" value="1"/>
</dbReference>
<dbReference type="EMBL" id="CM017615">
    <property type="protein sequence ID" value="TYI23942.1"/>
    <property type="molecule type" value="Genomic_DNA"/>
</dbReference>
<evidence type="ECO:0000256" key="9">
    <source>
        <dbReference type="PROSITE-ProRule" id="PRU00282"/>
    </source>
</evidence>
<feature type="repeat" description="Solcar" evidence="9">
    <location>
        <begin position="464"/>
        <end position="545"/>
    </location>
</feature>
<evidence type="ECO:0000256" key="1">
    <source>
        <dbReference type="ARBA" id="ARBA00004448"/>
    </source>
</evidence>
<dbReference type="EMBL" id="CM017615">
    <property type="protein sequence ID" value="TYI23941.1"/>
    <property type="molecule type" value="Genomic_DNA"/>
</dbReference>
<dbReference type="AlphaFoldDB" id="A0A5D2Q794"/>
<feature type="domain" description="EF-hand" evidence="11">
    <location>
        <begin position="298"/>
        <end position="333"/>
    </location>
</feature>
<dbReference type="GO" id="GO:0005509">
    <property type="term" value="F:calcium ion binding"/>
    <property type="evidence" value="ECO:0007669"/>
    <property type="project" value="InterPro"/>
</dbReference>
<dbReference type="Gene3D" id="1.50.40.10">
    <property type="entry name" value="Mitochondrial carrier domain"/>
    <property type="match status" value="1"/>
</dbReference>
<dbReference type="FunFam" id="1.50.40.10:FF:000041">
    <property type="entry name" value="Mitochondrial substrate carrier family protein"/>
    <property type="match status" value="1"/>
</dbReference>
<feature type="region of interest" description="Disordered" evidence="10">
    <location>
        <begin position="210"/>
        <end position="239"/>
    </location>
</feature>